<dbReference type="InterPro" id="IPR036393">
    <property type="entry name" value="AceGlu_kinase-like_sf"/>
</dbReference>
<keyword evidence="4 9" id="KW-0418">Kinase</keyword>
<proteinExistence type="predicted"/>
<dbReference type="Pfam" id="PF00696">
    <property type="entry name" value="AA_kinase"/>
    <property type="match status" value="1"/>
</dbReference>
<dbReference type="Proteomes" id="UP000325849">
    <property type="component" value="Unassembled WGS sequence"/>
</dbReference>
<evidence type="ECO:0000256" key="6">
    <source>
        <dbReference type="ARBA" id="ARBA00029440"/>
    </source>
</evidence>
<evidence type="ECO:0000313" key="9">
    <source>
        <dbReference type="EMBL" id="MPY34592.1"/>
    </source>
</evidence>
<dbReference type="RefSeq" id="WP_162469107.1">
    <property type="nucleotide sequence ID" value="NZ_VJZD01000119.1"/>
</dbReference>
<name>A0A5N8VIS5_9ACTN</name>
<dbReference type="InterPro" id="IPR001048">
    <property type="entry name" value="Asp/Glu/Uridylate_kinase"/>
</dbReference>
<dbReference type="GO" id="GO:0005524">
    <property type="term" value="F:ATP binding"/>
    <property type="evidence" value="ECO:0007669"/>
    <property type="project" value="UniProtKB-KW"/>
</dbReference>
<evidence type="ECO:0000256" key="2">
    <source>
        <dbReference type="ARBA" id="ARBA00022679"/>
    </source>
</evidence>
<evidence type="ECO:0000259" key="8">
    <source>
        <dbReference type="Pfam" id="PF00696"/>
    </source>
</evidence>
<keyword evidence="1" id="KW-0028">Amino-acid biosynthesis</keyword>
<dbReference type="NCBIfam" id="TIGR00761">
    <property type="entry name" value="argB"/>
    <property type="match status" value="1"/>
</dbReference>
<dbReference type="PANTHER" id="PTHR23342">
    <property type="entry name" value="N-ACETYLGLUTAMATE SYNTHASE"/>
    <property type="match status" value="1"/>
</dbReference>
<evidence type="ECO:0000256" key="3">
    <source>
        <dbReference type="ARBA" id="ARBA00022741"/>
    </source>
</evidence>
<keyword evidence="2" id="KW-0808">Transferase</keyword>
<evidence type="ECO:0000256" key="7">
    <source>
        <dbReference type="SAM" id="MobiDB-lite"/>
    </source>
</evidence>
<protein>
    <submittedName>
        <fullName evidence="9">[LysW]-aminoadipate kinase</fullName>
    </submittedName>
</protein>
<reference evidence="9 10" key="1">
    <citation type="submission" date="2019-07" db="EMBL/GenBank/DDBJ databases">
        <title>New species of Amycolatopsis and Streptomyces.</title>
        <authorList>
            <person name="Duangmal K."/>
            <person name="Teo W.F.A."/>
            <person name="Lipun K."/>
        </authorList>
    </citation>
    <scope>NUCLEOTIDE SEQUENCE [LARGE SCALE GENOMIC DNA]</scope>
    <source>
        <strain evidence="9 10">NBRC 109810</strain>
    </source>
</reference>
<dbReference type="PRINTS" id="PR00474">
    <property type="entry name" value="GLU5KINASE"/>
</dbReference>
<dbReference type="SUPFAM" id="SSF53633">
    <property type="entry name" value="Carbamate kinase-like"/>
    <property type="match status" value="1"/>
</dbReference>
<evidence type="ECO:0000256" key="4">
    <source>
        <dbReference type="ARBA" id="ARBA00022777"/>
    </source>
</evidence>
<evidence type="ECO:0000256" key="5">
    <source>
        <dbReference type="ARBA" id="ARBA00022840"/>
    </source>
</evidence>
<evidence type="ECO:0000313" key="10">
    <source>
        <dbReference type="Proteomes" id="UP000325849"/>
    </source>
</evidence>
<dbReference type="GO" id="GO:0003991">
    <property type="term" value="F:acetylglutamate kinase activity"/>
    <property type="evidence" value="ECO:0007669"/>
    <property type="project" value="TreeGrafter"/>
</dbReference>
<feature type="domain" description="Aspartate/glutamate/uridylate kinase" evidence="8">
    <location>
        <begin position="6"/>
        <end position="253"/>
    </location>
</feature>
<dbReference type="GO" id="GO:0006526">
    <property type="term" value="P:L-arginine biosynthetic process"/>
    <property type="evidence" value="ECO:0007669"/>
    <property type="project" value="TreeGrafter"/>
</dbReference>
<comment type="pathway">
    <text evidence="6">Amino-acid biosynthesis.</text>
</comment>
<sequence length="295" mass="29534">MTDTPLLVIKCGGNPSVDAAGICADVARLAGEGQSILLVHGGSGEIAQLAGRLGVPQRTLVAPDQVSTRYTDPATLEVVVLALAGGVKPRIVAELSRLGVPAVGLTGLDGGMLRARRKAVVRSVVDGRTTLVRDNLSGRLGEVRTELAEALLRSGFVPVVSPPALDEHGQAVNVDADRVAAALAAALGADRLVLLTGAPGVLADPSDETSVLSTFEVPASGAPGGGIGGGMALKLVAAREALSGGVPSVRIADGRVPDPVSRALAGSGTAVTIGPRSDHRPDPTPPPVVSTSQGK</sequence>
<dbReference type="InterPro" id="IPR004662">
    <property type="entry name" value="AcgluKinase_fam"/>
</dbReference>
<keyword evidence="5" id="KW-0067">ATP-binding</keyword>
<dbReference type="EMBL" id="VJZD01000119">
    <property type="protein sequence ID" value="MPY34592.1"/>
    <property type="molecule type" value="Genomic_DNA"/>
</dbReference>
<organism evidence="9 10">
    <name type="scientific">Streptomyces adustus</name>
    <dbReference type="NCBI Taxonomy" id="1609272"/>
    <lineage>
        <taxon>Bacteria</taxon>
        <taxon>Bacillati</taxon>
        <taxon>Actinomycetota</taxon>
        <taxon>Actinomycetes</taxon>
        <taxon>Kitasatosporales</taxon>
        <taxon>Streptomycetaceae</taxon>
        <taxon>Streptomyces</taxon>
    </lineage>
</organism>
<evidence type="ECO:0000256" key="1">
    <source>
        <dbReference type="ARBA" id="ARBA00022605"/>
    </source>
</evidence>
<keyword evidence="3" id="KW-0547">Nucleotide-binding</keyword>
<keyword evidence="10" id="KW-1185">Reference proteome</keyword>
<dbReference type="PIRSF" id="PIRSF000728">
    <property type="entry name" value="NAGK"/>
    <property type="match status" value="1"/>
</dbReference>
<dbReference type="InterPro" id="IPR001057">
    <property type="entry name" value="Glu/AcGlu_kinase"/>
</dbReference>
<dbReference type="NCBIfam" id="NF010659">
    <property type="entry name" value="PRK14058.1-1"/>
    <property type="match status" value="1"/>
</dbReference>
<comment type="caution">
    <text evidence="9">The sequence shown here is derived from an EMBL/GenBank/DDBJ whole genome shotgun (WGS) entry which is preliminary data.</text>
</comment>
<dbReference type="AlphaFoldDB" id="A0A5N8VIS5"/>
<feature type="region of interest" description="Disordered" evidence="7">
    <location>
        <begin position="260"/>
        <end position="295"/>
    </location>
</feature>
<dbReference type="PANTHER" id="PTHR23342:SF20">
    <property type="entry name" value="[LYSW]-AMINOADIPATE KINASE"/>
    <property type="match status" value="1"/>
</dbReference>
<dbReference type="GO" id="GO:0005737">
    <property type="term" value="C:cytoplasm"/>
    <property type="evidence" value="ECO:0007669"/>
    <property type="project" value="InterPro"/>
</dbReference>
<dbReference type="Gene3D" id="3.40.1160.10">
    <property type="entry name" value="Acetylglutamate kinase-like"/>
    <property type="match status" value="1"/>
</dbReference>
<accession>A0A5N8VIS5</accession>
<gene>
    <name evidence="9" type="ORF">FNH09_26115</name>
</gene>